<dbReference type="InterPro" id="IPR050378">
    <property type="entry name" value="Metallo-dep_Hydrolases_sf"/>
</dbReference>
<dbReference type="GO" id="GO:0016812">
    <property type="term" value="F:hydrolase activity, acting on carbon-nitrogen (but not peptide) bonds, in cyclic amides"/>
    <property type="evidence" value="ECO:0007669"/>
    <property type="project" value="TreeGrafter"/>
</dbReference>
<dbReference type="GO" id="GO:0005829">
    <property type="term" value="C:cytosol"/>
    <property type="evidence" value="ECO:0007669"/>
    <property type="project" value="TreeGrafter"/>
</dbReference>
<dbReference type="InterPro" id="IPR023100">
    <property type="entry name" value="D-aminoacylase_insert_dom_sf"/>
</dbReference>
<name>A0A239HYU3_9SPHN</name>
<evidence type="ECO:0000259" key="2">
    <source>
        <dbReference type="Pfam" id="PF07969"/>
    </source>
</evidence>
<accession>A0A239HYU3</accession>
<gene>
    <name evidence="3" type="ORF">SAMN06295912_12014</name>
</gene>
<sequence>MGGTRYVAAFIAASLATAGWSAAAHAQAYDVVIRNGTLYDGSGAPGRVGDLAIKGDRLVAVGKVDGKGWTELDARGLAVAPGFINMLSWATESLIADGRSQSDIRQGVTLEVMGEGSSMGPLNPAMKADALQRQGDIRYPISWTTLGEYLQMLETKGVSTNVASFVGAETVRVHELGEGDVDPTPAQLDRMKALVSRAMNEGAMGVGSSLIYAPGTYAETPELIAITRAAAQCGGMYISHMRSEGDRLIEAIDELIEIARQSGAPAEIYHLKMAGRANWGKYDAAIARIEAARAEGLRITADMYTYPAGATGLDAAMPTWVQAGGLEQWIGRLKDPAARAKVAAEMAAPGDGWENFYLGAGAKGMLLVGFKNPALKPLTGKTLAEVAAMRGKSPEETAMDLVVEDGSRVGTVYFLMDEANVVKATALPWMSFGSDGSSQAPEGVFLQSSTHPRTYGNFARLLGKYVRDEKRLDLAEAVRRLTSLPAANLKIADRGMLKAGNFADVVIFDPATIADKASFAKPQVYATGMRDVFVNGVQVLKDGEHTGAMPGRFVRGPGFGRCPG</sequence>
<protein>
    <submittedName>
        <fullName evidence="3">N-acyl-D-amino-acid deacylase</fullName>
    </submittedName>
</protein>
<organism evidence="3 4">
    <name type="scientific">Edaphosphingomonas laterariae</name>
    <dbReference type="NCBI Taxonomy" id="861865"/>
    <lineage>
        <taxon>Bacteria</taxon>
        <taxon>Pseudomonadati</taxon>
        <taxon>Pseudomonadota</taxon>
        <taxon>Alphaproteobacteria</taxon>
        <taxon>Sphingomonadales</taxon>
        <taxon>Rhizorhabdaceae</taxon>
        <taxon>Edaphosphingomonas</taxon>
    </lineage>
</organism>
<dbReference type="PANTHER" id="PTHR11647">
    <property type="entry name" value="HYDRANTOINASE/DIHYDROPYRIMIDINASE FAMILY MEMBER"/>
    <property type="match status" value="1"/>
</dbReference>
<dbReference type="Gene3D" id="3.30.1490.130">
    <property type="entry name" value="D-aminoacylase. Domain 3"/>
    <property type="match status" value="1"/>
</dbReference>
<evidence type="ECO:0000256" key="1">
    <source>
        <dbReference type="SAM" id="SignalP"/>
    </source>
</evidence>
<dbReference type="Gene3D" id="2.30.40.10">
    <property type="entry name" value="Urease, subunit C, domain 1"/>
    <property type="match status" value="1"/>
</dbReference>
<dbReference type="OrthoDB" id="9766983at2"/>
<reference evidence="4" key="1">
    <citation type="submission" date="2017-06" db="EMBL/GenBank/DDBJ databases">
        <authorList>
            <person name="Varghese N."/>
            <person name="Submissions S."/>
        </authorList>
    </citation>
    <scope>NUCLEOTIDE SEQUENCE [LARGE SCALE GENOMIC DNA]</scope>
    <source>
        <strain evidence="4">LNB2</strain>
    </source>
</reference>
<feature type="signal peptide" evidence="1">
    <location>
        <begin position="1"/>
        <end position="26"/>
    </location>
</feature>
<proteinExistence type="predicted"/>
<keyword evidence="1" id="KW-0732">Signal</keyword>
<feature type="domain" description="Amidohydrolase 3" evidence="2">
    <location>
        <begin position="71"/>
        <end position="539"/>
    </location>
</feature>
<dbReference type="GO" id="GO:0016811">
    <property type="term" value="F:hydrolase activity, acting on carbon-nitrogen (but not peptide) bonds, in linear amides"/>
    <property type="evidence" value="ECO:0007669"/>
    <property type="project" value="InterPro"/>
</dbReference>
<dbReference type="PANTHER" id="PTHR11647:SF1">
    <property type="entry name" value="COLLAPSIN RESPONSE MEDIATOR PROTEIN"/>
    <property type="match status" value="1"/>
</dbReference>
<dbReference type="Proteomes" id="UP000198281">
    <property type="component" value="Unassembled WGS sequence"/>
</dbReference>
<feature type="chain" id="PRO_5012218544" evidence="1">
    <location>
        <begin position="27"/>
        <end position="564"/>
    </location>
</feature>
<dbReference type="InterPro" id="IPR013108">
    <property type="entry name" value="Amidohydro_3"/>
</dbReference>
<evidence type="ECO:0000313" key="3">
    <source>
        <dbReference type="EMBL" id="SNS86495.1"/>
    </source>
</evidence>
<dbReference type="Pfam" id="PF07969">
    <property type="entry name" value="Amidohydro_3"/>
    <property type="match status" value="1"/>
</dbReference>
<dbReference type="Gene3D" id="3.20.20.140">
    <property type="entry name" value="Metal-dependent hydrolases"/>
    <property type="match status" value="1"/>
</dbReference>
<dbReference type="InterPro" id="IPR032466">
    <property type="entry name" value="Metal_Hydrolase"/>
</dbReference>
<dbReference type="RefSeq" id="WP_089220522.1">
    <property type="nucleotide sequence ID" value="NZ_FZOS01000020.1"/>
</dbReference>
<dbReference type="SUPFAM" id="SSF51556">
    <property type="entry name" value="Metallo-dependent hydrolases"/>
    <property type="match status" value="1"/>
</dbReference>
<dbReference type="SUPFAM" id="SSF51338">
    <property type="entry name" value="Composite domain of metallo-dependent hydrolases"/>
    <property type="match status" value="1"/>
</dbReference>
<dbReference type="AlphaFoldDB" id="A0A239HYU3"/>
<dbReference type="EMBL" id="FZOS01000020">
    <property type="protein sequence ID" value="SNS86495.1"/>
    <property type="molecule type" value="Genomic_DNA"/>
</dbReference>
<dbReference type="InterPro" id="IPR011059">
    <property type="entry name" value="Metal-dep_hydrolase_composite"/>
</dbReference>
<keyword evidence="4" id="KW-1185">Reference proteome</keyword>
<evidence type="ECO:0000313" key="4">
    <source>
        <dbReference type="Proteomes" id="UP000198281"/>
    </source>
</evidence>